<evidence type="ECO:0000313" key="1">
    <source>
        <dbReference type="EMBL" id="KAF2621340.1"/>
    </source>
</evidence>
<gene>
    <name evidence="1" type="ORF">BU25DRAFT_483175</name>
</gene>
<organism evidence="1 2">
    <name type="scientific">Macroventuria anomochaeta</name>
    <dbReference type="NCBI Taxonomy" id="301207"/>
    <lineage>
        <taxon>Eukaryota</taxon>
        <taxon>Fungi</taxon>
        <taxon>Dikarya</taxon>
        <taxon>Ascomycota</taxon>
        <taxon>Pezizomycotina</taxon>
        <taxon>Dothideomycetes</taxon>
        <taxon>Pleosporomycetidae</taxon>
        <taxon>Pleosporales</taxon>
        <taxon>Pleosporineae</taxon>
        <taxon>Didymellaceae</taxon>
        <taxon>Macroventuria</taxon>
    </lineage>
</organism>
<reference evidence="1" key="1">
    <citation type="journal article" date="2020" name="Stud. Mycol.">
        <title>101 Dothideomycetes genomes: a test case for predicting lifestyles and emergence of pathogens.</title>
        <authorList>
            <person name="Haridas S."/>
            <person name="Albert R."/>
            <person name="Binder M."/>
            <person name="Bloem J."/>
            <person name="Labutti K."/>
            <person name="Salamov A."/>
            <person name="Andreopoulos B."/>
            <person name="Baker S."/>
            <person name="Barry K."/>
            <person name="Bills G."/>
            <person name="Bluhm B."/>
            <person name="Cannon C."/>
            <person name="Castanera R."/>
            <person name="Culley D."/>
            <person name="Daum C."/>
            <person name="Ezra D."/>
            <person name="Gonzalez J."/>
            <person name="Henrissat B."/>
            <person name="Kuo A."/>
            <person name="Liang C."/>
            <person name="Lipzen A."/>
            <person name="Lutzoni F."/>
            <person name="Magnuson J."/>
            <person name="Mondo S."/>
            <person name="Nolan M."/>
            <person name="Ohm R."/>
            <person name="Pangilinan J."/>
            <person name="Park H.-J."/>
            <person name="Ramirez L."/>
            <person name="Alfaro M."/>
            <person name="Sun H."/>
            <person name="Tritt A."/>
            <person name="Yoshinaga Y."/>
            <person name="Zwiers L.-H."/>
            <person name="Turgeon B."/>
            <person name="Goodwin S."/>
            <person name="Spatafora J."/>
            <person name="Crous P."/>
            <person name="Grigoriev I."/>
        </authorList>
    </citation>
    <scope>NUCLEOTIDE SEQUENCE</scope>
    <source>
        <strain evidence="1">CBS 525.71</strain>
    </source>
</reference>
<dbReference type="Proteomes" id="UP000799754">
    <property type="component" value="Unassembled WGS sequence"/>
</dbReference>
<comment type="caution">
    <text evidence="1">The sequence shown here is derived from an EMBL/GenBank/DDBJ whole genome shotgun (WGS) entry which is preliminary data.</text>
</comment>
<keyword evidence="2" id="KW-1185">Reference proteome</keyword>
<accession>A0ACB6RIV1</accession>
<dbReference type="EMBL" id="MU006757">
    <property type="protein sequence ID" value="KAF2621340.1"/>
    <property type="molecule type" value="Genomic_DNA"/>
</dbReference>
<proteinExistence type="predicted"/>
<evidence type="ECO:0000313" key="2">
    <source>
        <dbReference type="Proteomes" id="UP000799754"/>
    </source>
</evidence>
<sequence>MEPSIFGAGPSGTKQPIAVPEIVEPGESRNSDNLSSAVMVDAHKSGAVPQTTIEPKEEEGTRFRVCAGNLMSASPWFNRALKKNGWMESSWNPEAGGFTYLLKTGRKRPDYYECGESVDLLVNIWVADLRVKTPIPTTYFRDLVLWIWISWTFKLSDLFKQVTAVAIGQPAEPVRNLGLPIPAWITDEIDLRRYRVMESVVSGLAEQLDVYRNATYTCPIGSSYSFWCGSMLLSALTKEVDSWDLISPRLKRPCLGQTFDALCVKARSMESETRVHGGYSPHSCNVSTAVNSIVDLAVASVAGLGLREKPAWAGGAN</sequence>
<protein>
    <submittedName>
        <fullName evidence="1">Uncharacterized protein</fullName>
    </submittedName>
</protein>
<name>A0ACB6RIV1_9PLEO</name>